<feature type="repeat" description="TPR" evidence="3">
    <location>
        <begin position="438"/>
        <end position="471"/>
    </location>
</feature>
<evidence type="ECO:0000313" key="7">
    <source>
        <dbReference type="Proteomes" id="UP000315750"/>
    </source>
</evidence>
<dbReference type="Pfam" id="PF13432">
    <property type="entry name" value="TPR_16"/>
    <property type="match status" value="2"/>
</dbReference>
<dbReference type="RefSeq" id="WP_145246498.1">
    <property type="nucleotide sequence ID" value="NZ_CP036278.1"/>
</dbReference>
<evidence type="ECO:0000256" key="2">
    <source>
        <dbReference type="ARBA" id="ARBA00022803"/>
    </source>
</evidence>
<dbReference type="KEGG" id="amuc:Pan181_18620"/>
<dbReference type="PROSITE" id="PS51375">
    <property type="entry name" value="PPR"/>
    <property type="match status" value="1"/>
</dbReference>
<evidence type="ECO:0000256" key="5">
    <source>
        <dbReference type="SAM" id="Phobius"/>
    </source>
</evidence>
<keyword evidence="5" id="KW-0812">Transmembrane</keyword>
<protein>
    <submittedName>
        <fullName evidence="6">Tetratricopeptide repeat protein</fullName>
    </submittedName>
</protein>
<dbReference type="Proteomes" id="UP000315750">
    <property type="component" value="Chromosome"/>
</dbReference>
<dbReference type="PANTHER" id="PTHR45586">
    <property type="entry name" value="TPR REPEAT-CONTAINING PROTEIN PA4667"/>
    <property type="match status" value="1"/>
</dbReference>
<keyword evidence="5" id="KW-0472">Membrane</keyword>
<keyword evidence="7" id="KW-1185">Reference proteome</keyword>
<dbReference type="EMBL" id="CP036278">
    <property type="protein sequence ID" value="QDU55669.1"/>
    <property type="molecule type" value="Genomic_DNA"/>
</dbReference>
<proteinExistence type="predicted"/>
<evidence type="ECO:0000256" key="1">
    <source>
        <dbReference type="ARBA" id="ARBA00022737"/>
    </source>
</evidence>
<reference evidence="6 7" key="1">
    <citation type="submission" date="2019-02" db="EMBL/GenBank/DDBJ databases">
        <title>Deep-cultivation of Planctomycetes and their phenomic and genomic characterization uncovers novel biology.</title>
        <authorList>
            <person name="Wiegand S."/>
            <person name="Jogler M."/>
            <person name="Boedeker C."/>
            <person name="Pinto D."/>
            <person name="Vollmers J."/>
            <person name="Rivas-Marin E."/>
            <person name="Kohn T."/>
            <person name="Peeters S.H."/>
            <person name="Heuer A."/>
            <person name="Rast P."/>
            <person name="Oberbeckmann S."/>
            <person name="Bunk B."/>
            <person name="Jeske O."/>
            <person name="Meyerdierks A."/>
            <person name="Storesund J.E."/>
            <person name="Kallscheuer N."/>
            <person name="Luecker S."/>
            <person name="Lage O.M."/>
            <person name="Pohl T."/>
            <person name="Merkel B.J."/>
            <person name="Hornburger P."/>
            <person name="Mueller R.-W."/>
            <person name="Bruemmer F."/>
            <person name="Labrenz M."/>
            <person name="Spormann A.M."/>
            <person name="Op den Camp H."/>
            <person name="Overmann J."/>
            <person name="Amann R."/>
            <person name="Jetten M.S.M."/>
            <person name="Mascher T."/>
            <person name="Medema M.H."/>
            <person name="Devos D.P."/>
            <person name="Kaster A.-K."/>
            <person name="Ovreas L."/>
            <person name="Rohde M."/>
            <person name="Galperin M.Y."/>
            <person name="Jogler C."/>
        </authorList>
    </citation>
    <scope>NUCLEOTIDE SEQUENCE [LARGE SCALE GENOMIC DNA]</scope>
    <source>
        <strain evidence="6 7">Pan181</strain>
    </source>
</reference>
<evidence type="ECO:0000256" key="4">
    <source>
        <dbReference type="SAM" id="Coils"/>
    </source>
</evidence>
<feature type="coiled-coil region" evidence="4">
    <location>
        <begin position="717"/>
        <end position="744"/>
    </location>
</feature>
<feature type="repeat" description="TPR" evidence="3">
    <location>
        <begin position="931"/>
        <end position="964"/>
    </location>
</feature>
<dbReference type="SMART" id="SM00028">
    <property type="entry name" value="TPR"/>
    <property type="match status" value="10"/>
</dbReference>
<evidence type="ECO:0000313" key="6">
    <source>
        <dbReference type="EMBL" id="QDU55669.1"/>
    </source>
</evidence>
<sequence length="1483" mass="164849">MSAISKSTRIYTHTAGRTSKRRHHYQLNVRLLLITLAVLVCLCAGCFVWYKIRIQQVAEAFRERAETLQEEGKPNEAASYYQRYLLANPGNTEALLGLIKAYSEGPQSPARLQQLNQMIYRALGRDPEQVALRIQLAENLYKLGSYAEAERESQTVLESSPDDLQATKVVALSRAARSDLDPNISPRDALIALLEVCDQLPADQDLILTTAITIRDHTNISLPDVSSNATLADTLVDHLVELTPDSAEVRLARYNYQRRFFAVSNGEDLDKAFEIEPDNPNVLYYRAIAPESSLTQEQRKQLLETMLELSPQDPRGYIALADVLGSMNRHTEAIELLTQAWDITGASLQIGPQLLHFYLQQENFAAAEAILARINDESPVQLAQMNSQMRERIESHLSLLSARLAIGKGETETAVAELQKLALNPKLKQAGAEGALWAEATELLARIYSSTGQLDIASEYWEQLAERYPQNVELVKSTAAVYLQTGSPEKAVTLIGQLNSPSDKDINLYLLLLKAHLQIQSGRDPQTRNWAEFEKVLEESKALKDSTPELSLIETQYLSTTDDKAAAVATLRFAEQEHTDSSVFWRAATLLYLDLQEETDADRACKQFCNLETEPKERAKLQAILQARSGDFDAANKTLAAAMANASSKEQTELLRMRADLLSQAGHIDTAFQLVKDQLTQNNQDTELLTIGIDLALAQNDLATAVSWETTLLQLTHNSLTARYQKAKRLLQAYEQLSDQQHKELDSIVNAIGFERPRWYPGVSLSGQLHLAKDDRRRALLDFQRAVDLGDRRIGTLQQVISLLYESGRLDDAEQYLTLLLAGSTLTGMNDSMSAELAFRLGRGAAAVEMARESVALSPQDPVKRVFLAGTLNRFGQSDEAVTVLQQATIDFPGDNRVWVALFNAYFRSGKVDVAREALDSLVSGQVLPKEQRHYVAAQGYRIIGDLAQAEAQFREAITLAPSNTDIRLQYAALLSPINPAAAKQQYEKVLETDSSNSDAKRQLAILLASTGVDEDWERASTLLSTSGTAMVGGAEINDRLRALLLSQRGRTRDEKIANCQLAQEMIELLIQRGSRRQNLVNRSILARILERHASLSGDEQSLIAAGEQLRQTVEEKPPSVSRYITYIEFLLRNSSTDNTGDNAEPDTLVQRRPDYIDEADTRIQELSQLQVGSDERTETLVTALRARLLVVKGETDKARDHVRNYISNKSIDTLPAEQQAQQFLLFGRLYSALEMPDEAEVWYRRLMDSAPDAYVLVIQSLIEQGKRDEAAQLGLQVADGKPNATVAKILASLLTSTDTTSFRDPKAEEAVNAALAEHQDDVELLQADAVMRASRGDYEAALQNFRQILEINPNDALTLNNLATLLAERPNERAEALRRIDQAIQIAGRDPVLLDTKGTIHYKLGDAQSSIACLEEATSGGATDARYYLHLAAAYQLGKRIDDAKQVLQEARDYGIEQFVLTEDDKKMLTALEETSEVTGEQ</sequence>
<feature type="transmembrane region" description="Helical" evidence="5">
    <location>
        <begin position="27"/>
        <end position="50"/>
    </location>
</feature>
<dbReference type="OrthoDB" id="233868at2"/>
<keyword evidence="1" id="KW-0677">Repeat</keyword>
<dbReference type="PROSITE" id="PS50005">
    <property type="entry name" value="TPR"/>
    <property type="match status" value="4"/>
</dbReference>
<dbReference type="Gene3D" id="1.25.40.10">
    <property type="entry name" value="Tetratricopeptide repeat domain"/>
    <property type="match status" value="5"/>
</dbReference>
<dbReference type="InterPro" id="IPR002885">
    <property type="entry name" value="PPR_rpt"/>
</dbReference>
<evidence type="ECO:0000256" key="3">
    <source>
        <dbReference type="PROSITE-ProRule" id="PRU00339"/>
    </source>
</evidence>
<name>A0A518ALR6_9BACT</name>
<keyword evidence="2 3" id="KW-0802">TPR repeat</keyword>
<feature type="repeat" description="TPR" evidence="3">
    <location>
        <begin position="58"/>
        <end position="91"/>
    </location>
</feature>
<dbReference type="InterPro" id="IPR019734">
    <property type="entry name" value="TPR_rpt"/>
</dbReference>
<dbReference type="PANTHER" id="PTHR45586:SF1">
    <property type="entry name" value="LIPOPOLYSACCHARIDE ASSEMBLY PROTEIN B"/>
    <property type="match status" value="1"/>
</dbReference>
<accession>A0A518ALR6</accession>
<dbReference type="InterPro" id="IPR051012">
    <property type="entry name" value="CellSynth/LPSAsmb/PSIAsmb"/>
</dbReference>
<keyword evidence="4" id="KW-0175">Coiled coil</keyword>
<gene>
    <name evidence="6" type="ORF">Pan181_18620</name>
</gene>
<feature type="repeat" description="TPR" evidence="3">
    <location>
        <begin position="1323"/>
        <end position="1356"/>
    </location>
</feature>
<keyword evidence="5" id="KW-1133">Transmembrane helix</keyword>
<dbReference type="InterPro" id="IPR011990">
    <property type="entry name" value="TPR-like_helical_dom_sf"/>
</dbReference>
<dbReference type="SUPFAM" id="SSF48452">
    <property type="entry name" value="TPR-like"/>
    <property type="match status" value="7"/>
</dbReference>
<organism evidence="6 7">
    <name type="scientific">Aeoliella mucimassa</name>
    <dbReference type="NCBI Taxonomy" id="2527972"/>
    <lineage>
        <taxon>Bacteria</taxon>
        <taxon>Pseudomonadati</taxon>
        <taxon>Planctomycetota</taxon>
        <taxon>Planctomycetia</taxon>
        <taxon>Pirellulales</taxon>
        <taxon>Lacipirellulaceae</taxon>
        <taxon>Aeoliella</taxon>
    </lineage>
</organism>